<dbReference type="SUPFAM" id="SSF51445">
    <property type="entry name" value="(Trans)glycosidases"/>
    <property type="match status" value="1"/>
</dbReference>
<dbReference type="InterPro" id="IPR017853">
    <property type="entry name" value="GH"/>
</dbReference>
<name>A0A6M0Q986_9BACI</name>
<accession>A0A6M0Q986</accession>
<dbReference type="Gene3D" id="3.20.20.80">
    <property type="entry name" value="Glycosidases"/>
    <property type="match status" value="1"/>
</dbReference>
<dbReference type="GO" id="GO:0008932">
    <property type="term" value="F:lytic endotransglycosylase activity"/>
    <property type="evidence" value="ECO:0007669"/>
    <property type="project" value="TreeGrafter"/>
</dbReference>
<sequence>MEFQRYKIVQDGDQYTLELYLSNFHEEFASELGDSPKKREGLFQEARKFAREQYPNLKINTIKILAGAMVIGVINLGDLTPNEVRAESSTYQTVSGIPLLTHKVISGDSLSIIARKYNVTVTDIKQINGLTTDMIYVGQTIKIPIYSYIVVSGDTLSLIAKKLNTTVTAIKTANKLTSDNIYIGQKLLIPVPITNATTTTTTQPEPTPAPAPTQTEQNTINYTVKSGDSLSLIAKNHGTTVQEIQRLNSLTTTNIFPGQVLIVPQNTTTPPTTIEPAPTAPTETVTQTTYSVVLGDTLSIIAKRYNVTVDALRTFNNLTSDMIFVGQQLTIPSTTTTDGTTATPEPAPEETTNVPSETVEPTPTETTVTYTVVSGDTLSLIAKRFNVSVDSLKTANHLTSDIIFVGHQLIIPGEAPTPTETAEETPTTAPEEVTEVPTDNVEPAPTDNVEPAPTETVATYTVVSGDTLSLIAKRYNTTVTAIKETNALTTDTIYVGQTLSVPTMTQVVEEAAPVVVVDSTPPDVPTLGTLAIINQNNVTTYELTGKTEAGARVVISFSDENNQTIQREVTADGDGNFTIRQSLATLADGVISIGATSTDEAGNKSETLQQNVTKDVTAPTDLVFDNKETITSKNQHSFIISGSVTDATQVRVEFIDQHQKNIQEELTVENNSYQRNMDFSGLSDGVIIVKLIAVDEHGNETNVSTRELTKDTISPDTPAVTIPSFINTANEHAVILSGKTEPGSLVSMVVSDETNTMNRQVTADVEGNFSVIVDARIFNEGRITVETKSIDKAGNESDSSIVQTIKDVSVGEILISDLAPINKEQAVAYKIQGKGEPNTNVTISFADLTGATITRTIKTDETGSFVESIDLSTLKDGAVTVLTYQMDEANNKSNVITKVVQKDTEAPTQVILNPLESVSQQNVDVYTVSGTGEPLSTVDAILRDAQGNEVTHQTKVRGDGTFSLEVNLSILTGDRLELTIHQTDDVGNKSPSASQFAAIDTTGPQTLDLHVDHLANENSVSNFTISGATEPHADIEIELTDGINTVIYHGTATNDGSFNIVTDLTKLADGKIVGKVITIDTNHNTGVTKELSLTKDTEVVDLTSVEVADAGRVSSANVGSYVISGVSHEEGAIVTIEITDGVISVTDTALVIDGRFHLPLNLTRLAEGTLQVKVSQQDIAGNTSMIMTKTVEKDTEVVQPVVQTSQVTRTTTGYLYQLRGIGEANSTVTIHISGQTNPATITNTYQLDETGAFTGNIDLAPLNGQKPFIIIEQVDSFGNESRPLLTGVSSYVVGSGDNLWKISTVLGTTVDELRSLNNLTSDMIYIGQVLKVPLVAGLETAAVAEELSFNMGYLYHGSSNTYMETMKHTQGSINVVSPTYFDINADGSLKLTQVLDRYFIASMQSNGIRVVPFLSNHWDRALGEKALDNREALTDQIAEAVRIYNLDGVNIDIENVTHEYRDEYTEFTRMLRAKIPADKEVSVAVAANPRGFTLGWHGSYDYQSLGAASDYLMIMAYDESYTGSEPGPVASIQFVEKSIQYAINNGVPREKIVLGIGHYGRYWKEGATVGGNGMANEHVAQAIKMYNGVVTFDEVTMSPKATFTINEGDPGLNVYGRILQPGNYTVWFENEQSIRAKFELVEKHGIKGTGNWGLEQENPQFWDSFSQWVQEATPVTEEGSR</sequence>
<evidence type="ECO:0000256" key="5">
    <source>
        <dbReference type="SAM" id="MobiDB-lite"/>
    </source>
</evidence>
<dbReference type="InterPro" id="IPR013783">
    <property type="entry name" value="Ig-like_fold"/>
</dbReference>
<feature type="domain" description="LysM" evidence="7">
    <location>
        <begin position="288"/>
        <end position="331"/>
    </location>
</feature>
<feature type="region of interest" description="Disordered" evidence="5">
    <location>
        <begin position="332"/>
        <end position="364"/>
    </location>
</feature>
<evidence type="ECO:0000259" key="8">
    <source>
        <dbReference type="PROSITE" id="PS51910"/>
    </source>
</evidence>
<dbReference type="RefSeq" id="WP_163180343.1">
    <property type="nucleotide sequence ID" value="NZ_JAAIWM010000005.1"/>
</dbReference>
<dbReference type="InterPro" id="IPR041498">
    <property type="entry name" value="Big_6"/>
</dbReference>
<dbReference type="InterPro" id="IPR018392">
    <property type="entry name" value="LysM"/>
</dbReference>
<dbReference type="PROSITE" id="PS51910">
    <property type="entry name" value="GH18_2"/>
    <property type="match status" value="1"/>
</dbReference>
<proteinExistence type="inferred from homology"/>
<keyword evidence="2 4" id="KW-0378">Hydrolase</keyword>
<dbReference type="SUPFAM" id="SSF54106">
    <property type="entry name" value="LysM domain"/>
    <property type="match status" value="7"/>
</dbReference>
<dbReference type="GO" id="GO:0008061">
    <property type="term" value="F:chitin binding"/>
    <property type="evidence" value="ECO:0007669"/>
    <property type="project" value="InterPro"/>
</dbReference>
<dbReference type="Gene3D" id="3.10.350.10">
    <property type="entry name" value="LysM domain"/>
    <property type="match status" value="7"/>
</dbReference>
<dbReference type="InterPro" id="IPR029070">
    <property type="entry name" value="Chitinase_insertion_sf"/>
</dbReference>
<comment type="similarity">
    <text evidence="1">Belongs to the glycosyl hydrolase 18 family. Chitinase class II subfamily.</text>
</comment>
<feature type="domain" description="LysM" evidence="7">
    <location>
        <begin position="1289"/>
        <end position="1332"/>
    </location>
</feature>
<feature type="domain" description="LysM" evidence="7">
    <location>
        <begin position="100"/>
        <end position="143"/>
    </location>
</feature>
<dbReference type="PANTHER" id="PTHR33734:SF22">
    <property type="entry name" value="MEMBRANE-BOUND LYTIC MUREIN TRANSGLYCOSYLASE D"/>
    <property type="match status" value="1"/>
</dbReference>
<feature type="domain" description="LysM" evidence="7">
    <location>
        <begin position="146"/>
        <end position="189"/>
    </location>
</feature>
<dbReference type="Pfam" id="PF17936">
    <property type="entry name" value="Big_6"/>
    <property type="match status" value="3"/>
</dbReference>
<organism evidence="9 10">
    <name type="scientific">Bacillus mesophilus</name>
    <dbReference type="NCBI Taxonomy" id="1808955"/>
    <lineage>
        <taxon>Bacteria</taxon>
        <taxon>Bacillati</taxon>
        <taxon>Bacillota</taxon>
        <taxon>Bacilli</taxon>
        <taxon>Bacillales</taxon>
        <taxon>Bacillaceae</taxon>
        <taxon>Bacillus</taxon>
    </lineage>
</organism>
<feature type="domain" description="HTH cro/C1-type" evidence="6">
    <location>
        <begin position="1295"/>
        <end position="1313"/>
    </location>
</feature>
<dbReference type="Gene3D" id="2.60.40.10">
    <property type="entry name" value="Immunoglobulins"/>
    <property type="match status" value="4"/>
</dbReference>
<dbReference type="Gene3D" id="3.10.50.10">
    <property type="match status" value="1"/>
</dbReference>
<evidence type="ECO:0000259" key="7">
    <source>
        <dbReference type="PROSITE" id="PS51782"/>
    </source>
</evidence>
<dbReference type="NCBIfam" id="NF033510">
    <property type="entry name" value="Ca_tandemer"/>
    <property type="match status" value="3"/>
</dbReference>
<dbReference type="InterPro" id="IPR036779">
    <property type="entry name" value="LysM_dom_sf"/>
</dbReference>
<evidence type="ECO:0000313" key="10">
    <source>
        <dbReference type="Proteomes" id="UP000481043"/>
    </source>
</evidence>
<evidence type="ECO:0000313" key="9">
    <source>
        <dbReference type="EMBL" id="NEY72863.1"/>
    </source>
</evidence>
<dbReference type="PROSITE" id="PS51782">
    <property type="entry name" value="LYSM"/>
    <property type="match status" value="7"/>
</dbReference>
<feature type="region of interest" description="Disordered" evidence="5">
    <location>
        <begin position="414"/>
        <end position="452"/>
    </location>
</feature>
<keyword evidence="10" id="KW-1185">Reference proteome</keyword>
<evidence type="ECO:0000256" key="1">
    <source>
        <dbReference type="ARBA" id="ARBA00009121"/>
    </source>
</evidence>
<evidence type="ECO:0000256" key="2">
    <source>
        <dbReference type="ARBA" id="ARBA00022801"/>
    </source>
</evidence>
<evidence type="ECO:0000259" key="6">
    <source>
        <dbReference type="PROSITE" id="PS50943"/>
    </source>
</evidence>
<feature type="domain" description="GH18" evidence="8">
    <location>
        <begin position="1349"/>
        <end position="1672"/>
    </location>
</feature>
<dbReference type="GO" id="GO:0005975">
    <property type="term" value="P:carbohydrate metabolic process"/>
    <property type="evidence" value="ECO:0007669"/>
    <property type="project" value="InterPro"/>
</dbReference>
<dbReference type="CDD" id="cd00118">
    <property type="entry name" value="LysM"/>
    <property type="match status" value="7"/>
</dbReference>
<dbReference type="SMART" id="SM00636">
    <property type="entry name" value="Glyco_18"/>
    <property type="match status" value="1"/>
</dbReference>
<evidence type="ECO:0000256" key="3">
    <source>
        <dbReference type="ARBA" id="ARBA00023295"/>
    </source>
</evidence>
<dbReference type="Pfam" id="PF00704">
    <property type="entry name" value="Glyco_hydro_18"/>
    <property type="match status" value="1"/>
</dbReference>
<feature type="domain" description="LysM" evidence="7">
    <location>
        <begin position="368"/>
        <end position="411"/>
    </location>
</feature>
<protein>
    <submittedName>
        <fullName evidence="9">LysM peptidoglycan-binding domain-containing protein</fullName>
    </submittedName>
</protein>
<dbReference type="InterPro" id="IPR001579">
    <property type="entry name" value="Glyco_hydro_18_chit_AS"/>
</dbReference>
<dbReference type="InterPro" id="IPR001387">
    <property type="entry name" value="Cro/C1-type_HTH"/>
</dbReference>
<dbReference type="Pfam" id="PF01476">
    <property type="entry name" value="LysM"/>
    <property type="match status" value="7"/>
</dbReference>
<dbReference type="SMART" id="SM00257">
    <property type="entry name" value="LysM"/>
    <property type="match status" value="7"/>
</dbReference>
<dbReference type="InterPro" id="IPR011583">
    <property type="entry name" value="Chitinase_II/V-like_cat"/>
</dbReference>
<feature type="compositionally biased region" description="Low complexity" evidence="5">
    <location>
        <begin position="334"/>
        <end position="364"/>
    </location>
</feature>
<reference evidence="9 10" key="1">
    <citation type="submission" date="2020-02" db="EMBL/GenBank/DDBJ databases">
        <title>Bacillus aquiflavi sp. nov., isolated from yellow water of strong flavor Chinese baijiu in Yibin region of China.</title>
        <authorList>
            <person name="Xie J."/>
        </authorList>
    </citation>
    <scope>NUCLEOTIDE SEQUENCE [LARGE SCALE GENOMIC DNA]</scope>
    <source>
        <strain evidence="9 10">SA4</strain>
    </source>
</reference>
<keyword evidence="3 4" id="KW-0326">Glycosidase</keyword>
<dbReference type="PROSITE" id="PS50943">
    <property type="entry name" value="HTH_CROC1"/>
    <property type="match status" value="2"/>
</dbReference>
<dbReference type="InterPro" id="IPR001223">
    <property type="entry name" value="Glyco_hydro18_cat"/>
</dbReference>
<dbReference type="EMBL" id="JAAIWM010000005">
    <property type="protein sequence ID" value="NEY72863.1"/>
    <property type="molecule type" value="Genomic_DNA"/>
</dbReference>
<feature type="domain" description="HTH cro/C1-type" evidence="6">
    <location>
        <begin position="371"/>
        <end position="392"/>
    </location>
</feature>
<evidence type="ECO:0000256" key="4">
    <source>
        <dbReference type="RuleBase" id="RU000489"/>
    </source>
</evidence>
<dbReference type="PROSITE" id="PS01095">
    <property type="entry name" value="GH18_1"/>
    <property type="match status" value="1"/>
</dbReference>
<dbReference type="GO" id="GO:0004553">
    <property type="term" value="F:hydrolase activity, hydrolyzing O-glycosyl compounds"/>
    <property type="evidence" value="ECO:0007669"/>
    <property type="project" value="InterPro"/>
</dbReference>
<comment type="caution">
    <text evidence="9">The sequence shown here is derived from an EMBL/GenBank/DDBJ whole genome shotgun (WGS) entry which is preliminary data.</text>
</comment>
<feature type="domain" description="LysM" evidence="7">
    <location>
        <begin position="458"/>
        <end position="501"/>
    </location>
</feature>
<dbReference type="PANTHER" id="PTHR33734">
    <property type="entry name" value="LYSM DOMAIN-CONTAINING GPI-ANCHORED PROTEIN 2"/>
    <property type="match status" value="1"/>
</dbReference>
<feature type="domain" description="LysM" evidence="7">
    <location>
        <begin position="220"/>
        <end position="263"/>
    </location>
</feature>
<dbReference type="Proteomes" id="UP000481043">
    <property type="component" value="Unassembled WGS sequence"/>
</dbReference>
<gene>
    <name evidence="9" type="ORF">G4D63_14085</name>
</gene>
<feature type="compositionally biased region" description="Low complexity" evidence="5">
    <location>
        <begin position="414"/>
        <end position="438"/>
    </location>
</feature>